<dbReference type="EMBL" id="MLJW01005240">
    <property type="protein sequence ID" value="OIQ68548.1"/>
    <property type="molecule type" value="Genomic_DNA"/>
</dbReference>
<proteinExistence type="predicted"/>
<organism evidence="1">
    <name type="scientific">mine drainage metagenome</name>
    <dbReference type="NCBI Taxonomy" id="410659"/>
    <lineage>
        <taxon>unclassified sequences</taxon>
        <taxon>metagenomes</taxon>
        <taxon>ecological metagenomes</taxon>
    </lineage>
</organism>
<comment type="caution">
    <text evidence="1">The sequence shown here is derived from an EMBL/GenBank/DDBJ whole genome shotgun (WGS) entry which is preliminary data.</text>
</comment>
<dbReference type="AlphaFoldDB" id="A0A1J5PLW1"/>
<gene>
    <name evidence="1" type="ORF">GALL_498570</name>
</gene>
<evidence type="ECO:0008006" key="2">
    <source>
        <dbReference type="Google" id="ProtNLM"/>
    </source>
</evidence>
<sequence>MTKKIVYLDQNKWIALAKAAKNPDEKSEARSALEFLVEERRADRVLLPLTATNVYETHKVNNPERRLDLAYCMATLGEAYVFRGRFKRLEVEIIDAVRNAYGLPLLPHDPHWFLSQVFYESTAEWNDPRLGPIVSQKMFDFAKSNPQEFLFRYMMETPEETRVTAVRRFTQGLEGIRKGVEERRVRDVVEKASTRRNLLSATMMVNELDEINTWVLRAGIPDVSVRDVVKKHARRIMNDTPTYFIERELTLRLEGQQNRTIQENDFRDMQSFCAVVAYSDIVVDENQFSSLARQAGLDRKYGTIITTSFAKMMEGLSGT</sequence>
<reference evidence="1" key="1">
    <citation type="submission" date="2016-10" db="EMBL/GenBank/DDBJ databases">
        <title>Sequence of Gallionella enrichment culture.</title>
        <authorList>
            <person name="Poehlein A."/>
            <person name="Muehling M."/>
            <person name="Daniel R."/>
        </authorList>
    </citation>
    <scope>NUCLEOTIDE SEQUENCE</scope>
</reference>
<name>A0A1J5PLW1_9ZZZZ</name>
<accession>A0A1J5PLW1</accession>
<evidence type="ECO:0000313" key="1">
    <source>
        <dbReference type="EMBL" id="OIQ68548.1"/>
    </source>
</evidence>
<protein>
    <recommendedName>
        <fullName evidence="2">PIN domain-containing protein</fullName>
    </recommendedName>
</protein>